<reference evidence="3" key="1">
    <citation type="submission" date="2023-08" db="EMBL/GenBank/DDBJ databases">
        <title>A de novo genome assembly of Solanum verrucosum Schlechtendal, a Mexican diploid species geographically isolated from the other diploid A-genome species in potato relatives.</title>
        <authorList>
            <person name="Hosaka K."/>
        </authorList>
    </citation>
    <scope>NUCLEOTIDE SEQUENCE</scope>
    <source>
        <tissue evidence="3">Young leaves</tissue>
    </source>
</reference>
<accession>A0AAF0U0G0</accession>
<feature type="domain" description="Tf2-1-like SH3-like" evidence="2">
    <location>
        <begin position="27"/>
        <end position="80"/>
    </location>
</feature>
<dbReference type="SUPFAM" id="SSF54160">
    <property type="entry name" value="Chromo domain-like"/>
    <property type="match status" value="1"/>
</dbReference>
<organism evidence="3 4">
    <name type="scientific">Solanum verrucosum</name>
    <dbReference type="NCBI Taxonomy" id="315347"/>
    <lineage>
        <taxon>Eukaryota</taxon>
        <taxon>Viridiplantae</taxon>
        <taxon>Streptophyta</taxon>
        <taxon>Embryophyta</taxon>
        <taxon>Tracheophyta</taxon>
        <taxon>Spermatophyta</taxon>
        <taxon>Magnoliopsida</taxon>
        <taxon>eudicotyledons</taxon>
        <taxon>Gunneridae</taxon>
        <taxon>Pentapetalae</taxon>
        <taxon>asterids</taxon>
        <taxon>lamiids</taxon>
        <taxon>Solanales</taxon>
        <taxon>Solanaceae</taxon>
        <taxon>Solanoideae</taxon>
        <taxon>Solaneae</taxon>
        <taxon>Solanum</taxon>
    </lineage>
</organism>
<keyword evidence="4" id="KW-1185">Reference proteome</keyword>
<proteinExistence type="predicted"/>
<sequence length="168" mass="19989">MERVRVIQSRQKSYADRRVRPLEFMVGDRVWLRVSPMKGVMRFGKKVKLSPREVAYKLALPPSLTVVHPVFHVSMLRKYVPDESHVISVESVELSPDLTFEEEPIAILDRQVRKLRTKDIVSVKVQWRHRSDREATWESEDDMWVRYPELFEASGTFFYFMFEDEHGF</sequence>
<name>A0AAF0U0G0_SOLVR</name>
<dbReference type="AlphaFoldDB" id="A0AAF0U0G0"/>
<dbReference type="PANTHER" id="PTHR46148:SF60">
    <property type="entry name" value="CHROMO DOMAIN-CONTAINING PROTEIN"/>
    <property type="match status" value="1"/>
</dbReference>
<evidence type="ECO:0000313" key="3">
    <source>
        <dbReference type="EMBL" id="WMV36355.1"/>
    </source>
</evidence>
<dbReference type="Pfam" id="PF24626">
    <property type="entry name" value="SH3_Tf2-1"/>
    <property type="match status" value="1"/>
</dbReference>
<dbReference type="InterPro" id="IPR016197">
    <property type="entry name" value="Chromo-like_dom_sf"/>
</dbReference>
<dbReference type="EMBL" id="CP133618">
    <property type="protein sequence ID" value="WMV36355.1"/>
    <property type="molecule type" value="Genomic_DNA"/>
</dbReference>
<protein>
    <recommendedName>
        <fullName evidence="5">Chromo domain-containing protein</fullName>
    </recommendedName>
</protein>
<dbReference type="Proteomes" id="UP001234989">
    <property type="component" value="Chromosome 7"/>
</dbReference>
<evidence type="ECO:0000259" key="2">
    <source>
        <dbReference type="Pfam" id="PF24626"/>
    </source>
</evidence>
<evidence type="ECO:0000259" key="1">
    <source>
        <dbReference type="Pfam" id="PF00385"/>
    </source>
</evidence>
<gene>
    <name evidence="3" type="ORF">MTR67_029740</name>
</gene>
<dbReference type="InterPro" id="IPR056924">
    <property type="entry name" value="SH3_Tf2-1"/>
</dbReference>
<dbReference type="InterPro" id="IPR023780">
    <property type="entry name" value="Chromo_domain"/>
</dbReference>
<evidence type="ECO:0000313" key="4">
    <source>
        <dbReference type="Proteomes" id="UP001234989"/>
    </source>
</evidence>
<evidence type="ECO:0008006" key="5">
    <source>
        <dbReference type="Google" id="ProtNLM"/>
    </source>
</evidence>
<feature type="domain" description="Chromo" evidence="1">
    <location>
        <begin position="106"/>
        <end position="150"/>
    </location>
</feature>
<dbReference type="Pfam" id="PF00385">
    <property type="entry name" value="Chromo"/>
    <property type="match status" value="1"/>
</dbReference>
<dbReference type="PANTHER" id="PTHR46148">
    <property type="entry name" value="CHROMO DOMAIN-CONTAINING PROTEIN"/>
    <property type="match status" value="1"/>
</dbReference>